<dbReference type="PANTHER" id="PTHR15237">
    <property type="entry name" value="DNA REPAIR PROTEIN RAD9"/>
    <property type="match status" value="1"/>
</dbReference>
<name>A0AAN8YST3_9MAGN</name>
<dbReference type="AlphaFoldDB" id="A0AAN8YST3"/>
<dbReference type="GO" id="GO:0030896">
    <property type="term" value="C:checkpoint clamp complex"/>
    <property type="evidence" value="ECO:0007669"/>
    <property type="project" value="InterPro"/>
</dbReference>
<dbReference type="EMBL" id="JBAMMX010000028">
    <property type="protein sequence ID" value="KAK6911581.1"/>
    <property type="molecule type" value="Genomic_DNA"/>
</dbReference>
<keyword evidence="3" id="KW-1185">Reference proteome</keyword>
<reference evidence="2 3" key="1">
    <citation type="submission" date="2023-12" db="EMBL/GenBank/DDBJ databases">
        <title>A high-quality genome assembly for Dillenia turbinata (Dilleniales).</title>
        <authorList>
            <person name="Chanderbali A."/>
        </authorList>
    </citation>
    <scope>NUCLEOTIDE SEQUENCE [LARGE SCALE GENOMIC DNA]</scope>
    <source>
        <strain evidence="2">LSX21</strain>
        <tissue evidence="2">Leaf</tissue>
    </source>
</reference>
<dbReference type="GO" id="GO:0071479">
    <property type="term" value="P:cellular response to ionizing radiation"/>
    <property type="evidence" value="ECO:0007669"/>
    <property type="project" value="TreeGrafter"/>
</dbReference>
<dbReference type="GO" id="GO:0006281">
    <property type="term" value="P:DNA repair"/>
    <property type="evidence" value="ECO:0007669"/>
    <property type="project" value="TreeGrafter"/>
</dbReference>
<feature type="region of interest" description="Disordered" evidence="1">
    <location>
        <begin position="252"/>
        <end position="377"/>
    </location>
</feature>
<dbReference type="GO" id="GO:0031573">
    <property type="term" value="P:mitotic intra-S DNA damage checkpoint signaling"/>
    <property type="evidence" value="ECO:0007669"/>
    <property type="project" value="TreeGrafter"/>
</dbReference>
<sequence>MELSLSGNALKTFSRSITWLTRLALHTLSSSHSAYLLISFNPDFFDAYTAVCSVLRTPIVGIDKLCVDIALLQWDVLNNIIAIDFVSSACMKKSYRINCNSEPEIQHLYLDRRRFPSNFVVRPHDLNRLLANFQSSLQEITVIATELHSLPSDDANEIGGKAVELRSYIDPTKDSDSLLHTLLWIDPSEEFVQYAHGGDPVDVTFAVKELKVSYNLLPVLIVPKFGPDDTSYSNYDATLVLATMLTSQLHQSNLSGIPPEAGQADFRTGSQQQDRSRMNTSDHPSDHTRIWSEFSGSGTKSSSGVEEKQGQAGNSLNGNEERNINRISTLRISKDRAEMNDQGWSPRHPSNWVDADEEDDDAGDNELRVESTPPYIE</sequence>
<protein>
    <submittedName>
        <fullName evidence="2">Rad9/Ddc1</fullName>
    </submittedName>
</protein>
<evidence type="ECO:0000313" key="3">
    <source>
        <dbReference type="Proteomes" id="UP001370490"/>
    </source>
</evidence>
<dbReference type="Gene3D" id="3.70.10.10">
    <property type="match status" value="1"/>
</dbReference>
<feature type="compositionally biased region" description="Acidic residues" evidence="1">
    <location>
        <begin position="354"/>
        <end position="364"/>
    </location>
</feature>
<gene>
    <name evidence="2" type="ORF">RJ641_023674</name>
</gene>
<proteinExistence type="predicted"/>
<accession>A0AAN8YST3</accession>
<evidence type="ECO:0000313" key="2">
    <source>
        <dbReference type="EMBL" id="KAK6911581.1"/>
    </source>
</evidence>
<feature type="compositionally biased region" description="Polar residues" evidence="1">
    <location>
        <begin position="268"/>
        <end position="282"/>
    </location>
</feature>
<dbReference type="GO" id="GO:0000076">
    <property type="term" value="P:DNA replication checkpoint signaling"/>
    <property type="evidence" value="ECO:0007669"/>
    <property type="project" value="TreeGrafter"/>
</dbReference>
<dbReference type="Pfam" id="PF04139">
    <property type="entry name" value="Rad9"/>
    <property type="match status" value="1"/>
</dbReference>
<feature type="compositionally biased region" description="Low complexity" evidence="1">
    <location>
        <begin position="292"/>
        <end position="304"/>
    </location>
</feature>
<comment type="caution">
    <text evidence="2">The sequence shown here is derived from an EMBL/GenBank/DDBJ whole genome shotgun (WGS) entry which is preliminary data.</text>
</comment>
<organism evidence="2 3">
    <name type="scientific">Dillenia turbinata</name>
    <dbReference type="NCBI Taxonomy" id="194707"/>
    <lineage>
        <taxon>Eukaryota</taxon>
        <taxon>Viridiplantae</taxon>
        <taxon>Streptophyta</taxon>
        <taxon>Embryophyta</taxon>
        <taxon>Tracheophyta</taxon>
        <taxon>Spermatophyta</taxon>
        <taxon>Magnoliopsida</taxon>
        <taxon>eudicotyledons</taxon>
        <taxon>Gunneridae</taxon>
        <taxon>Pentapetalae</taxon>
        <taxon>Dilleniales</taxon>
        <taxon>Dilleniaceae</taxon>
        <taxon>Dillenia</taxon>
    </lineage>
</organism>
<dbReference type="InterPro" id="IPR007268">
    <property type="entry name" value="Rad9/Ddc1"/>
</dbReference>
<dbReference type="Proteomes" id="UP001370490">
    <property type="component" value="Unassembled WGS sequence"/>
</dbReference>
<dbReference type="PANTHER" id="PTHR15237:SF0">
    <property type="entry name" value="CELL CYCLE CHECKPOINT CONTROL PROTEIN"/>
    <property type="match status" value="1"/>
</dbReference>
<evidence type="ECO:0000256" key="1">
    <source>
        <dbReference type="SAM" id="MobiDB-lite"/>
    </source>
</evidence>